<evidence type="ECO:0000259" key="2">
    <source>
        <dbReference type="Pfam" id="PF20233"/>
    </source>
</evidence>
<feature type="region of interest" description="Disordered" evidence="1">
    <location>
        <begin position="293"/>
        <end position="377"/>
    </location>
</feature>
<feature type="compositionally biased region" description="Polar residues" evidence="1">
    <location>
        <begin position="295"/>
        <end position="325"/>
    </location>
</feature>
<name>A0A4U0XG37_9PEZI</name>
<protein>
    <recommendedName>
        <fullName evidence="2">DUF6590 domain-containing protein</fullName>
    </recommendedName>
</protein>
<dbReference type="InterPro" id="IPR046497">
    <property type="entry name" value="DUF6590"/>
</dbReference>
<feature type="domain" description="DUF6590" evidence="2">
    <location>
        <begin position="113"/>
        <end position="276"/>
    </location>
</feature>
<proteinExistence type="predicted"/>
<dbReference type="Proteomes" id="UP000309340">
    <property type="component" value="Unassembled WGS sequence"/>
</dbReference>
<feature type="region of interest" description="Disordered" evidence="1">
    <location>
        <begin position="434"/>
        <end position="476"/>
    </location>
</feature>
<dbReference type="EMBL" id="NAJQ01000179">
    <property type="protein sequence ID" value="TKA75900.1"/>
    <property type="molecule type" value="Genomic_DNA"/>
</dbReference>
<organism evidence="3 4">
    <name type="scientific">Friedmanniomyces simplex</name>
    <dbReference type="NCBI Taxonomy" id="329884"/>
    <lineage>
        <taxon>Eukaryota</taxon>
        <taxon>Fungi</taxon>
        <taxon>Dikarya</taxon>
        <taxon>Ascomycota</taxon>
        <taxon>Pezizomycotina</taxon>
        <taxon>Dothideomycetes</taxon>
        <taxon>Dothideomycetidae</taxon>
        <taxon>Mycosphaerellales</taxon>
        <taxon>Teratosphaeriaceae</taxon>
        <taxon>Friedmanniomyces</taxon>
    </lineage>
</organism>
<dbReference type="OrthoDB" id="3559580at2759"/>
<reference evidence="3 4" key="1">
    <citation type="submission" date="2017-03" db="EMBL/GenBank/DDBJ databases">
        <title>Genomes of endolithic fungi from Antarctica.</title>
        <authorList>
            <person name="Coleine C."/>
            <person name="Masonjones S."/>
            <person name="Stajich J.E."/>
        </authorList>
    </citation>
    <scope>NUCLEOTIDE SEQUENCE [LARGE SCALE GENOMIC DNA]</scope>
    <source>
        <strain evidence="3 4">CCFEE 5184</strain>
    </source>
</reference>
<dbReference type="PANTHER" id="PTHR35391:SF5">
    <property type="entry name" value="DUF6590 DOMAIN-CONTAINING PROTEIN"/>
    <property type="match status" value="1"/>
</dbReference>
<dbReference type="Pfam" id="PF20233">
    <property type="entry name" value="DUF6590"/>
    <property type="match status" value="1"/>
</dbReference>
<dbReference type="PANTHER" id="PTHR35391">
    <property type="entry name" value="C2H2-TYPE DOMAIN-CONTAINING PROTEIN-RELATED"/>
    <property type="match status" value="1"/>
</dbReference>
<evidence type="ECO:0000313" key="4">
    <source>
        <dbReference type="Proteomes" id="UP000309340"/>
    </source>
</evidence>
<dbReference type="AlphaFoldDB" id="A0A4U0XG37"/>
<evidence type="ECO:0000256" key="1">
    <source>
        <dbReference type="SAM" id="MobiDB-lite"/>
    </source>
</evidence>
<sequence length="476" mass="51552">MSDLRDLRHSPAIDHVNAGLANFHVGGPSPISAPFSINNALPASRQVSAVPEPQVKSFVNPATGVRTTSASEPKQRITDPALFARNIRAHRAIYGTEGEGEHLYTSYRTHSGRFFAVGRAFLILWSEPSGETSSDVTAMVMNDVPPNRSTFTTGRYGDRVYSKARRFVVVRPGSNYCTALPIVTYGEKGVAKMGINKSEHAIIYTGRQPPEPRADELPNRTELGMRSRPIRLVPDQPTDKLDSMSRIDFGKAHTIQHNIKVKPLGMVHPSSMDALTSQFFAVWLKPSTILPRQALSPSHTSRTSRAQQATAASFSAGSNVRQQAAASALEEGNEDSDESSASDAEISEGGEQVQQDTPLTSPPMTARSQSTSTEAAQAQNIRTAMLALVQQGHSRDQAIEALVQRLVASNRYTRQRASAVVQARLSYDQTYQRLFGGGGSGGRGEGAADADDGDGAESSDDEDEEEEEENRNVTWG</sequence>
<feature type="compositionally biased region" description="Polar residues" evidence="1">
    <location>
        <begin position="352"/>
        <end position="377"/>
    </location>
</feature>
<comment type="caution">
    <text evidence="3">The sequence shown here is derived from an EMBL/GenBank/DDBJ whole genome shotgun (WGS) entry which is preliminary data.</text>
</comment>
<feature type="compositionally biased region" description="Gly residues" evidence="1">
    <location>
        <begin position="435"/>
        <end position="445"/>
    </location>
</feature>
<dbReference type="STRING" id="329884.A0A4U0XG37"/>
<keyword evidence="4" id="KW-1185">Reference proteome</keyword>
<evidence type="ECO:0000313" key="3">
    <source>
        <dbReference type="EMBL" id="TKA75900.1"/>
    </source>
</evidence>
<feature type="compositionally biased region" description="Acidic residues" evidence="1">
    <location>
        <begin position="448"/>
        <end position="469"/>
    </location>
</feature>
<accession>A0A4U0XG37</accession>
<feature type="compositionally biased region" description="Acidic residues" evidence="1">
    <location>
        <begin position="331"/>
        <end position="348"/>
    </location>
</feature>
<gene>
    <name evidence="3" type="ORF">B0A55_07211</name>
</gene>